<dbReference type="PANTHER" id="PTHR42852">
    <property type="entry name" value="THIOL:DISULFIDE INTERCHANGE PROTEIN DSBE"/>
    <property type="match status" value="1"/>
</dbReference>
<gene>
    <name evidence="4" type="ORF">ECE50_010965</name>
</gene>
<proteinExistence type="predicted"/>
<accession>A0A433WFB4</accession>
<dbReference type="PROSITE" id="PS00194">
    <property type="entry name" value="THIOREDOXIN_1"/>
    <property type="match status" value="1"/>
</dbReference>
<dbReference type="InterPro" id="IPR036249">
    <property type="entry name" value="Thioredoxin-like_sf"/>
</dbReference>
<evidence type="ECO:0000313" key="5">
    <source>
        <dbReference type="Proteomes" id="UP000281028"/>
    </source>
</evidence>
<evidence type="ECO:0000313" key="4">
    <source>
        <dbReference type="EMBL" id="NSL87354.1"/>
    </source>
</evidence>
<dbReference type="Gene3D" id="3.40.30.10">
    <property type="entry name" value="Glutaredoxin"/>
    <property type="match status" value="1"/>
</dbReference>
<comment type="subcellular location">
    <subcellularLocation>
        <location evidence="1">Cell envelope</location>
    </subcellularLocation>
</comment>
<dbReference type="Pfam" id="PF08534">
    <property type="entry name" value="Redoxin"/>
    <property type="match status" value="1"/>
</dbReference>
<keyword evidence="5" id="KW-1185">Reference proteome</keyword>
<dbReference type="CDD" id="cd02966">
    <property type="entry name" value="TlpA_like_family"/>
    <property type="match status" value="1"/>
</dbReference>
<dbReference type="AlphaFoldDB" id="A0A433WFB4"/>
<dbReference type="OrthoDB" id="9815205at2"/>
<dbReference type="InterPro" id="IPR013766">
    <property type="entry name" value="Thioredoxin_domain"/>
</dbReference>
<dbReference type="EMBL" id="RIAR02000001">
    <property type="protein sequence ID" value="NSL87354.1"/>
    <property type="molecule type" value="Genomic_DNA"/>
</dbReference>
<sequence length="193" mass="20730">MKKPFFSFSNIAWTLLLGALLTVAVVPAAKVWALQQLMKIGLFQPDIPAETAAMSAAPDMVFSNAAGAPVSTLALKGKVILINFWASWCPPCRAEMPSLHTLYGQWKNNPDIVFLTVNADGDIAAAEKFMQDNGYALPVVIPAGSIPSNVYTGTLPTTLIIDKAGRLVLRKTGVASFGSERLQHFLQQQVSGN</sequence>
<keyword evidence="2" id="KW-0201">Cytochrome c-type biogenesis</keyword>
<evidence type="ECO:0000256" key="2">
    <source>
        <dbReference type="ARBA" id="ARBA00022748"/>
    </source>
</evidence>
<dbReference type="GO" id="GO:0016491">
    <property type="term" value="F:oxidoreductase activity"/>
    <property type="evidence" value="ECO:0007669"/>
    <property type="project" value="InterPro"/>
</dbReference>
<protein>
    <submittedName>
        <fullName evidence="4">TlpA family protein disulfide reductase</fullName>
    </submittedName>
</protein>
<dbReference type="PANTHER" id="PTHR42852:SF17">
    <property type="entry name" value="THIOREDOXIN-LIKE PROTEIN HI_1115"/>
    <property type="match status" value="1"/>
</dbReference>
<dbReference type="Proteomes" id="UP000281028">
    <property type="component" value="Unassembled WGS sequence"/>
</dbReference>
<dbReference type="GO" id="GO:0017004">
    <property type="term" value="P:cytochrome complex assembly"/>
    <property type="evidence" value="ECO:0007669"/>
    <property type="project" value="UniProtKB-KW"/>
</dbReference>
<dbReference type="PROSITE" id="PS51352">
    <property type="entry name" value="THIOREDOXIN_2"/>
    <property type="match status" value="1"/>
</dbReference>
<evidence type="ECO:0000256" key="1">
    <source>
        <dbReference type="ARBA" id="ARBA00004196"/>
    </source>
</evidence>
<dbReference type="InterPro" id="IPR013740">
    <property type="entry name" value="Redoxin"/>
</dbReference>
<reference evidence="4" key="1">
    <citation type="submission" date="2020-05" db="EMBL/GenBank/DDBJ databases">
        <title>Chitinophaga laudate sp. nov., isolated from a tropical peat swamp.</title>
        <authorList>
            <person name="Goh C.B.S."/>
            <person name="Lee M.S."/>
            <person name="Parimannan S."/>
            <person name="Pasbakhsh P."/>
            <person name="Yule C.M."/>
            <person name="Rajandas H."/>
            <person name="Loke S."/>
            <person name="Croft L."/>
            <person name="Tan J.B.L."/>
        </authorList>
    </citation>
    <scope>NUCLEOTIDE SEQUENCE</scope>
    <source>
        <strain evidence="4">Mgbs1</strain>
    </source>
</reference>
<dbReference type="InterPro" id="IPR017937">
    <property type="entry name" value="Thioredoxin_CS"/>
</dbReference>
<keyword evidence="3" id="KW-0676">Redox-active center</keyword>
<dbReference type="InterPro" id="IPR050553">
    <property type="entry name" value="Thioredoxin_ResA/DsbE_sf"/>
</dbReference>
<evidence type="ECO:0000256" key="3">
    <source>
        <dbReference type="ARBA" id="ARBA00023284"/>
    </source>
</evidence>
<name>A0A433WFB4_9BACT</name>
<organism evidence="4 5">
    <name type="scientific">Chitinophaga solisilvae</name>
    <dbReference type="NCBI Taxonomy" id="1233460"/>
    <lineage>
        <taxon>Bacteria</taxon>
        <taxon>Pseudomonadati</taxon>
        <taxon>Bacteroidota</taxon>
        <taxon>Chitinophagia</taxon>
        <taxon>Chitinophagales</taxon>
        <taxon>Chitinophagaceae</taxon>
        <taxon>Chitinophaga</taxon>
    </lineage>
</organism>
<dbReference type="GO" id="GO:0030313">
    <property type="term" value="C:cell envelope"/>
    <property type="evidence" value="ECO:0007669"/>
    <property type="project" value="UniProtKB-SubCell"/>
</dbReference>
<dbReference type="SUPFAM" id="SSF52833">
    <property type="entry name" value="Thioredoxin-like"/>
    <property type="match status" value="1"/>
</dbReference>
<comment type="caution">
    <text evidence="4">The sequence shown here is derived from an EMBL/GenBank/DDBJ whole genome shotgun (WGS) entry which is preliminary data.</text>
</comment>